<dbReference type="InterPro" id="IPR019826">
    <property type="entry name" value="Carboxylesterase_B_AS"/>
</dbReference>
<feature type="domain" description="Carboxylesterase type B" evidence="4">
    <location>
        <begin position="15"/>
        <end position="510"/>
    </location>
</feature>
<dbReference type="RefSeq" id="XP_013259771.1">
    <property type="nucleotide sequence ID" value="XM_013404317.1"/>
</dbReference>
<dbReference type="InterPro" id="IPR019819">
    <property type="entry name" value="Carboxylesterase_B_CS"/>
</dbReference>
<dbReference type="Gene3D" id="3.40.50.1820">
    <property type="entry name" value="alpha/beta hydrolase"/>
    <property type="match status" value="1"/>
</dbReference>
<evidence type="ECO:0000256" key="3">
    <source>
        <dbReference type="RuleBase" id="RU361235"/>
    </source>
</evidence>
<dbReference type="AlphaFoldDB" id="A0A072PBE4"/>
<comment type="similarity">
    <text evidence="1 3">Belongs to the type-B carboxylesterase/lipase family.</text>
</comment>
<name>A0A072PBE4_9EURO</name>
<dbReference type="PANTHER" id="PTHR43142:SF8">
    <property type="entry name" value="CARBOXYLIC ESTER HYDROLASE"/>
    <property type="match status" value="1"/>
</dbReference>
<accession>A0A072PBE4</accession>
<comment type="caution">
    <text evidence="5">The sequence shown here is derived from an EMBL/GenBank/DDBJ whole genome shotgun (WGS) entry which is preliminary data.</text>
</comment>
<dbReference type="PANTHER" id="PTHR43142">
    <property type="entry name" value="CARBOXYLIC ESTER HYDROLASE"/>
    <property type="match status" value="1"/>
</dbReference>
<dbReference type="HOGENOM" id="CLU_006586_17_1_1"/>
<dbReference type="InterPro" id="IPR029058">
    <property type="entry name" value="AB_hydrolase_fold"/>
</dbReference>
<evidence type="ECO:0000313" key="5">
    <source>
        <dbReference type="EMBL" id="KEF57181.1"/>
    </source>
</evidence>
<dbReference type="OrthoDB" id="6846267at2759"/>
<dbReference type="Proteomes" id="UP000027920">
    <property type="component" value="Unassembled WGS sequence"/>
</dbReference>
<dbReference type="EC" id="3.1.1.-" evidence="3"/>
<dbReference type="EMBL" id="AMGV01000005">
    <property type="protein sequence ID" value="KEF57181.1"/>
    <property type="molecule type" value="Genomic_DNA"/>
</dbReference>
<dbReference type="GeneID" id="25282285"/>
<dbReference type="PROSITE" id="PS00941">
    <property type="entry name" value="CARBOXYLESTERASE_B_2"/>
    <property type="match status" value="1"/>
</dbReference>
<protein>
    <recommendedName>
        <fullName evidence="3">Carboxylic ester hydrolase</fullName>
        <ecNumber evidence="3">3.1.1.-</ecNumber>
    </recommendedName>
</protein>
<gene>
    <name evidence="5" type="ORF">A1O9_07371</name>
</gene>
<dbReference type="STRING" id="1182545.A0A072PBE4"/>
<evidence type="ECO:0000256" key="2">
    <source>
        <dbReference type="ARBA" id="ARBA00022801"/>
    </source>
</evidence>
<proteinExistence type="inferred from homology"/>
<dbReference type="VEuPathDB" id="FungiDB:A1O9_07371"/>
<keyword evidence="2 3" id="KW-0378">Hydrolase</keyword>
<evidence type="ECO:0000256" key="1">
    <source>
        <dbReference type="ARBA" id="ARBA00005964"/>
    </source>
</evidence>
<organism evidence="5 6">
    <name type="scientific">Exophiala aquamarina CBS 119918</name>
    <dbReference type="NCBI Taxonomy" id="1182545"/>
    <lineage>
        <taxon>Eukaryota</taxon>
        <taxon>Fungi</taxon>
        <taxon>Dikarya</taxon>
        <taxon>Ascomycota</taxon>
        <taxon>Pezizomycotina</taxon>
        <taxon>Eurotiomycetes</taxon>
        <taxon>Chaetothyriomycetidae</taxon>
        <taxon>Chaetothyriales</taxon>
        <taxon>Herpotrichiellaceae</taxon>
        <taxon>Exophiala</taxon>
    </lineage>
</organism>
<dbReference type="GO" id="GO:0016787">
    <property type="term" value="F:hydrolase activity"/>
    <property type="evidence" value="ECO:0007669"/>
    <property type="project" value="UniProtKB-KW"/>
</dbReference>
<keyword evidence="6" id="KW-1185">Reference proteome</keyword>
<dbReference type="Pfam" id="PF00135">
    <property type="entry name" value="COesterase"/>
    <property type="match status" value="1"/>
</dbReference>
<reference evidence="5 6" key="1">
    <citation type="submission" date="2013-03" db="EMBL/GenBank/DDBJ databases">
        <title>The Genome Sequence of Exophiala aquamarina CBS 119918.</title>
        <authorList>
            <consortium name="The Broad Institute Genomics Platform"/>
            <person name="Cuomo C."/>
            <person name="de Hoog S."/>
            <person name="Gorbushina A."/>
            <person name="Walker B."/>
            <person name="Young S.K."/>
            <person name="Zeng Q."/>
            <person name="Gargeya S."/>
            <person name="Fitzgerald M."/>
            <person name="Haas B."/>
            <person name="Abouelleil A."/>
            <person name="Allen A.W."/>
            <person name="Alvarado L."/>
            <person name="Arachchi H.M."/>
            <person name="Berlin A.M."/>
            <person name="Chapman S.B."/>
            <person name="Gainer-Dewar J."/>
            <person name="Goldberg J."/>
            <person name="Griggs A."/>
            <person name="Gujja S."/>
            <person name="Hansen M."/>
            <person name="Howarth C."/>
            <person name="Imamovic A."/>
            <person name="Ireland A."/>
            <person name="Larimer J."/>
            <person name="McCowan C."/>
            <person name="Murphy C."/>
            <person name="Pearson M."/>
            <person name="Poon T.W."/>
            <person name="Priest M."/>
            <person name="Roberts A."/>
            <person name="Saif S."/>
            <person name="Shea T."/>
            <person name="Sisk P."/>
            <person name="Sykes S."/>
            <person name="Wortman J."/>
            <person name="Nusbaum C."/>
            <person name="Birren B."/>
        </authorList>
    </citation>
    <scope>NUCLEOTIDE SEQUENCE [LARGE SCALE GENOMIC DNA]</scope>
    <source>
        <strain evidence="5 6">CBS 119918</strain>
    </source>
</reference>
<dbReference type="PROSITE" id="PS00122">
    <property type="entry name" value="CARBOXYLESTERASE_B_1"/>
    <property type="match status" value="1"/>
</dbReference>
<evidence type="ECO:0000313" key="6">
    <source>
        <dbReference type="Proteomes" id="UP000027920"/>
    </source>
</evidence>
<dbReference type="InterPro" id="IPR002018">
    <property type="entry name" value="CarbesteraseB"/>
</dbReference>
<sequence>MVKVRATQCTSHSYVLKTPHGSLKGLEQRDLSGKAILHRFTKVPYALPPVGELRWRRPQPLPSNFAFDKSGEPGDYTEFGPVCPQPAYDHTLAQLDNPDAAPPVDNVQDEDCLYVNIWVPASPAPEGGWPVQFQIHGGWLQIGDAMQQTDHDPYDLLADTTPRIIVAPTYRLNLFGFLAGEELASLREDPSPSNYGLWDQRVALEWTAKYISHFGGDPKNITVGGLSAGANSTFFQLHYDSLLPPSQRLIRRIYLWSNAVAIQPNRATSPVLTAQFDDLCSLFSIPTTASAHTKLALLRKVPSADLVAAISKLKIHTFRSSTDNDFIPDTFLSSLHSGSFTTRLFHSGVSVLLGEVSDEKELYKLVNPPSTHSALQVQLANYYPKAVCDALVRLYDIPAPHTPSATPAAYAEVFSQIVADGQVHASLRGLTHILLNPPRTNPAVRPLPPSRVHRYRISWRAAGLDAWLKPEVKVCHGGDMPIWWASGWRADFTGADKAVAKQFLSPFGDFLYGRDVSWGRSGGGANGGSEDRLRWLDADGKIHEDHVDELWARGMQIWDAVWEAQKASVARDTELDSRL</sequence>
<dbReference type="ESTHER" id="9euro-a0a072pbe4">
    <property type="family name" value="Fungal_carboxylesterase_lipase"/>
</dbReference>
<dbReference type="SUPFAM" id="SSF53474">
    <property type="entry name" value="alpha/beta-Hydrolases"/>
    <property type="match status" value="1"/>
</dbReference>
<evidence type="ECO:0000259" key="4">
    <source>
        <dbReference type="Pfam" id="PF00135"/>
    </source>
</evidence>